<dbReference type="HAMAP" id="MF_00972">
    <property type="entry name" value="tRNA_aden_deaminase"/>
    <property type="match status" value="1"/>
</dbReference>
<dbReference type="Proteomes" id="UP000010116">
    <property type="component" value="Unassembled WGS sequence"/>
</dbReference>
<evidence type="ECO:0000259" key="9">
    <source>
        <dbReference type="PROSITE" id="PS51747"/>
    </source>
</evidence>
<organism evidence="10 11">
    <name type="scientific">SAR86 cluster bacterium SAR86B</name>
    <dbReference type="NCBI Taxonomy" id="1123867"/>
    <lineage>
        <taxon>Bacteria</taxon>
        <taxon>Pseudomonadati</taxon>
        <taxon>Pseudomonadota</taxon>
        <taxon>Gammaproteobacteria</taxon>
        <taxon>SAR86 cluster</taxon>
    </lineage>
</organism>
<protein>
    <recommendedName>
        <fullName evidence="8">tRNA-specific adenosine deaminase</fullName>
        <ecNumber evidence="8">3.5.4.33</ecNumber>
    </recommendedName>
</protein>
<keyword evidence="6 8" id="KW-0862">Zinc</keyword>
<dbReference type="Gene3D" id="3.40.140.10">
    <property type="entry name" value="Cytidine Deaminase, domain 2"/>
    <property type="match status" value="1"/>
</dbReference>
<evidence type="ECO:0000313" key="10">
    <source>
        <dbReference type="EMBL" id="EJP72854.1"/>
    </source>
</evidence>
<reference evidence="10 11" key="1">
    <citation type="journal article" date="2012" name="ISME J.">
        <title>Genomic insights to SAR86, an abundant and uncultivated marine bacterial lineage.</title>
        <authorList>
            <person name="Dupont C.L."/>
            <person name="Rusch D.B."/>
            <person name="Yooseph S."/>
            <person name="Lombardo M.J."/>
            <person name="Richter R.A."/>
            <person name="Valas R."/>
            <person name="Novotny M."/>
            <person name="Yee-Greenbaum J."/>
            <person name="Selengut J.D."/>
            <person name="Haft D.H."/>
            <person name="Halpern A.L."/>
            <person name="Lasken R.S."/>
            <person name="Nealson K."/>
            <person name="Friedman R."/>
            <person name="Venter J.C."/>
        </authorList>
    </citation>
    <scope>NUCLEOTIDE SEQUENCE [LARGE SCALE GENOMIC DNA]</scope>
</reference>
<feature type="domain" description="CMP/dCMP-type deaminase" evidence="9">
    <location>
        <begin position="5"/>
        <end position="115"/>
    </location>
</feature>
<comment type="function">
    <text evidence="8">Catalyzes the deamination of adenosine to inosine at the wobble position 34 of tRNA(Arg2).</text>
</comment>
<keyword evidence="5 8" id="KW-0378">Hydrolase</keyword>
<evidence type="ECO:0000256" key="3">
    <source>
        <dbReference type="ARBA" id="ARBA00022694"/>
    </source>
</evidence>
<dbReference type="AlphaFoldDB" id="J4KSK3"/>
<dbReference type="SUPFAM" id="SSF53927">
    <property type="entry name" value="Cytidine deaminase-like"/>
    <property type="match status" value="1"/>
</dbReference>
<feature type="active site" description="Proton donor" evidence="8">
    <location>
        <position position="58"/>
    </location>
</feature>
<dbReference type="GO" id="GO:0008270">
    <property type="term" value="F:zinc ion binding"/>
    <property type="evidence" value="ECO:0007669"/>
    <property type="project" value="UniProtKB-UniRule"/>
</dbReference>
<dbReference type="PROSITE" id="PS00903">
    <property type="entry name" value="CYT_DCMP_DEAMINASES_1"/>
    <property type="match status" value="1"/>
</dbReference>
<dbReference type="GO" id="GO:0002100">
    <property type="term" value="P:tRNA wobble adenosine to inosine editing"/>
    <property type="evidence" value="ECO:0007669"/>
    <property type="project" value="UniProtKB-UniRule"/>
</dbReference>
<evidence type="ECO:0000313" key="11">
    <source>
        <dbReference type="Proteomes" id="UP000010116"/>
    </source>
</evidence>
<dbReference type="PANTHER" id="PTHR11079">
    <property type="entry name" value="CYTOSINE DEAMINASE FAMILY MEMBER"/>
    <property type="match status" value="1"/>
</dbReference>
<dbReference type="EC" id="3.5.4.33" evidence="8"/>
<dbReference type="HOGENOM" id="CLU_025810_3_2_6"/>
<dbReference type="PROSITE" id="PS51747">
    <property type="entry name" value="CYT_DCMP_DEAMINASES_2"/>
    <property type="match status" value="1"/>
</dbReference>
<name>J4KSK3_9GAMM</name>
<dbReference type="EMBL" id="JH611185">
    <property type="protein sequence ID" value="EJP72854.1"/>
    <property type="molecule type" value="Genomic_DNA"/>
</dbReference>
<dbReference type="GO" id="GO:0052717">
    <property type="term" value="F:tRNA-specific adenosine-34 deaminase activity"/>
    <property type="evidence" value="ECO:0007669"/>
    <property type="project" value="UniProtKB-UniRule"/>
</dbReference>
<dbReference type="InterPro" id="IPR016193">
    <property type="entry name" value="Cytidine_deaminase-like"/>
</dbReference>
<dbReference type="Pfam" id="PF00383">
    <property type="entry name" value="dCMP_cyt_deam_1"/>
    <property type="match status" value="1"/>
</dbReference>
<evidence type="ECO:0000256" key="1">
    <source>
        <dbReference type="ARBA" id="ARBA00010669"/>
    </source>
</evidence>
<dbReference type="InterPro" id="IPR016192">
    <property type="entry name" value="APOBEC/CMP_deaminase_Zn-bd"/>
</dbReference>
<evidence type="ECO:0000256" key="7">
    <source>
        <dbReference type="ARBA" id="ARBA00048045"/>
    </source>
</evidence>
<keyword evidence="3 8" id="KW-0819">tRNA processing</keyword>
<dbReference type="InterPro" id="IPR028883">
    <property type="entry name" value="tRNA_aden_deaminase"/>
</dbReference>
<evidence type="ECO:0000256" key="2">
    <source>
        <dbReference type="ARBA" id="ARBA00011738"/>
    </source>
</evidence>
<dbReference type="PANTHER" id="PTHR11079:SF202">
    <property type="entry name" value="TRNA-SPECIFIC ADENOSINE DEAMINASE"/>
    <property type="match status" value="1"/>
</dbReference>
<proteinExistence type="inferred from homology"/>
<comment type="cofactor">
    <cofactor evidence="8">
        <name>Zn(2+)</name>
        <dbReference type="ChEBI" id="CHEBI:29105"/>
    </cofactor>
    <text evidence="8">Binds 1 zinc ion per subunit.</text>
</comment>
<sequence>MKFSSSDHRYMTRAIELAKKSYKKKEVPVGCVIVLDEEIVGEGFNRVIAEKDISSHAEINAIKQASKKTNNYRLNNCVMYSTLEPCHMCAKAIIDARIKRLIFATEEPKHGSIVSVDNFFDKSYLNHSTTYESGLLKEESALLLKSFFKERR</sequence>
<accession>J4KSK3</accession>
<comment type="similarity">
    <text evidence="1">Belongs to the cytidine and deoxycytidylate deaminase family. ADAT2 subfamily.</text>
</comment>
<comment type="subunit">
    <text evidence="2 8">Homodimer.</text>
</comment>
<evidence type="ECO:0000256" key="8">
    <source>
        <dbReference type="HAMAP-Rule" id="MF_00972"/>
    </source>
</evidence>
<evidence type="ECO:0000256" key="5">
    <source>
        <dbReference type="ARBA" id="ARBA00022801"/>
    </source>
</evidence>
<evidence type="ECO:0000256" key="6">
    <source>
        <dbReference type="ARBA" id="ARBA00022833"/>
    </source>
</evidence>
<feature type="binding site" evidence="8">
    <location>
        <position position="56"/>
    </location>
    <ligand>
        <name>Zn(2+)</name>
        <dbReference type="ChEBI" id="CHEBI:29105"/>
        <note>catalytic</note>
    </ligand>
</feature>
<feature type="binding site" evidence="8">
    <location>
        <position position="86"/>
    </location>
    <ligand>
        <name>Zn(2+)</name>
        <dbReference type="ChEBI" id="CHEBI:29105"/>
        <note>catalytic</note>
    </ligand>
</feature>
<comment type="catalytic activity">
    <reaction evidence="7 8">
        <text>adenosine(34) in tRNA + H2O + H(+) = inosine(34) in tRNA + NH4(+)</text>
        <dbReference type="Rhea" id="RHEA:43168"/>
        <dbReference type="Rhea" id="RHEA-COMP:10373"/>
        <dbReference type="Rhea" id="RHEA-COMP:10374"/>
        <dbReference type="ChEBI" id="CHEBI:15377"/>
        <dbReference type="ChEBI" id="CHEBI:15378"/>
        <dbReference type="ChEBI" id="CHEBI:28938"/>
        <dbReference type="ChEBI" id="CHEBI:74411"/>
        <dbReference type="ChEBI" id="CHEBI:82852"/>
        <dbReference type="EC" id="3.5.4.33"/>
    </reaction>
</comment>
<feature type="binding site" evidence="8">
    <location>
        <position position="89"/>
    </location>
    <ligand>
        <name>Zn(2+)</name>
        <dbReference type="ChEBI" id="CHEBI:29105"/>
        <note>catalytic</note>
    </ligand>
</feature>
<gene>
    <name evidence="8" type="primary">tadA</name>
    <name evidence="10" type="ORF">NT02SARS_0760</name>
</gene>
<dbReference type="CDD" id="cd01285">
    <property type="entry name" value="nucleoside_deaminase"/>
    <property type="match status" value="1"/>
</dbReference>
<dbReference type="InterPro" id="IPR002125">
    <property type="entry name" value="CMP_dCMP_dom"/>
</dbReference>
<keyword evidence="4 8" id="KW-0479">Metal-binding</keyword>
<evidence type="ECO:0000256" key="4">
    <source>
        <dbReference type="ARBA" id="ARBA00022723"/>
    </source>
</evidence>